<evidence type="ECO:0000256" key="12">
    <source>
        <dbReference type="ARBA" id="ARBA00049285"/>
    </source>
</evidence>
<feature type="domain" description="Carbamoyl-phosphate synthase small subunit N-terminal" evidence="13">
    <location>
        <begin position="1"/>
        <end position="121"/>
    </location>
</feature>
<comment type="catalytic activity">
    <reaction evidence="12">
        <text>L-glutamine + H2O = L-glutamate + NH4(+)</text>
        <dbReference type="Rhea" id="RHEA:15889"/>
        <dbReference type="ChEBI" id="CHEBI:15377"/>
        <dbReference type="ChEBI" id="CHEBI:28938"/>
        <dbReference type="ChEBI" id="CHEBI:29985"/>
        <dbReference type="ChEBI" id="CHEBI:58359"/>
    </reaction>
</comment>
<evidence type="ECO:0000256" key="10">
    <source>
        <dbReference type="ARBA" id="ARBA00044340"/>
    </source>
</evidence>
<name>A0A8J5CYG8_CHIOP</name>
<dbReference type="SUPFAM" id="SSF52317">
    <property type="entry name" value="Class I glutamine amidotransferase-like"/>
    <property type="match status" value="1"/>
</dbReference>
<comment type="catalytic activity">
    <reaction evidence="11">
        <text>hydrogencarbonate + L-glutamine + 2 ATP + H2O = carbamoyl phosphate + L-glutamate + 2 ADP + phosphate + 2 H(+)</text>
        <dbReference type="Rhea" id="RHEA:18633"/>
        <dbReference type="ChEBI" id="CHEBI:15377"/>
        <dbReference type="ChEBI" id="CHEBI:15378"/>
        <dbReference type="ChEBI" id="CHEBI:17544"/>
        <dbReference type="ChEBI" id="CHEBI:29985"/>
        <dbReference type="ChEBI" id="CHEBI:30616"/>
        <dbReference type="ChEBI" id="CHEBI:43474"/>
        <dbReference type="ChEBI" id="CHEBI:58228"/>
        <dbReference type="ChEBI" id="CHEBI:58359"/>
        <dbReference type="ChEBI" id="CHEBI:456216"/>
        <dbReference type="EC" id="6.3.5.5"/>
    </reaction>
</comment>
<evidence type="ECO:0000313" key="14">
    <source>
        <dbReference type="EMBL" id="KAG0725356.1"/>
    </source>
</evidence>
<evidence type="ECO:0000256" key="4">
    <source>
        <dbReference type="ARBA" id="ARBA00022598"/>
    </source>
</evidence>
<evidence type="ECO:0000256" key="9">
    <source>
        <dbReference type="ARBA" id="ARBA00044168"/>
    </source>
</evidence>
<reference evidence="14" key="1">
    <citation type="submission" date="2020-07" db="EMBL/GenBank/DDBJ databases">
        <title>The High-quality genome of the commercially important snow crab, Chionoecetes opilio.</title>
        <authorList>
            <person name="Jeong J.-H."/>
            <person name="Ryu S."/>
        </authorList>
    </citation>
    <scope>NUCLEOTIDE SEQUENCE</scope>
    <source>
        <strain evidence="14">MADBK_172401_WGS</strain>
        <tissue evidence="14">Digestive gland</tissue>
    </source>
</reference>
<dbReference type="Gene3D" id="3.50.30.20">
    <property type="entry name" value="Carbamoyl-phosphate synthase small subunit, N-terminal domain"/>
    <property type="match status" value="1"/>
</dbReference>
<accession>A0A8J5CYG8</accession>
<gene>
    <name evidence="14" type="primary">CAD_2</name>
    <name evidence="14" type="ORF">GWK47_038742</name>
</gene>
<keyword evidence="5" id="KW-0547">Nucleotide-binding</keyword>
<dbReference type="OrthoDB" id="434at2759"/>
<comment type="subunit">
    <text evidence="8">Heterodimer composed of 2 chains; the small (or glutamine) chain promotes the hydrolysis of glutamine to ammonia, which is used by the large (or ammonia) chain to synthesize carbamoyl phosphate.</text>
</comment>
<dbReference type="InterPro" id="IPR002474">
    <property type="entry name" value="CarbamoylP_synth_ssu_N"/>
</dbReference>
<dbReference type="PANTHER" id="PTHR43418">
    <property type="entry name" value="MULTIFUNCTIONAL TRYPTOPHAN BIOSYNTHESIS PROTEIN-RELATED"/>
    <property type="match status" value="1"/>
</dbReference>
<dbReference type="FunFam" id="3.40.50.880:FF:000006">
    <property type="entry name" value="Carbamoyl-phosphate synthase 1, mitochondrial"/>
    <property type="match status" value="1"/>
</dbReference>
<dbReference type="SUPFAM" id="SSF52021">
    <property type="entry name" value="Carbamoyl phosphate synthetase, small subunit N-terminal domain"/>
    <property type="match status" value="1"/>
</dbReference>
<dbReference type="GO" id="GO:0006541">
    <property type="term" value="P:glutamine metabolic process"/>
    <property type="evidence" value="ECO:0007669"/>
    <property type="project" value="InterPro"/>
</dbReference>
<dbReference type="GO" id="GO:0005524">
    <property type="term" value="F:ATP binding"/>
    <property type="evidence" value="ECO:0007669"/>
    <property type="project" value="UniProtKB-KW"/>
</dbReference>
<dbReference type="InterPro" id="IPR036480">
    <property type="entry name" value="CarbP_synth_ssu_N_sf"/>
</dbReference>
<evidence type="ECO:0000256" key="3">
    <source>
        <dbReference type="ARBA" id="ARBA00012738"/>
    </source>
</evidence>
<dbReference type="EMBL" id="JACEEZ010005672">
    <property type="protein sequence ID" value="KAG0725356.1"/>
    <property type="molecule type" value="Genomic_DNA"/>
</dbReference>
<dbReference type="InterPro" id="IPR050472">
    <property type="entry name" value="Anth_synth/Amidotransfase"/>
</dbReference>
<comment type="caution">
    <text evidence="14">The sequence shown here is derived from an EMBL/GenBank/DDBJ whole genome shotgun (WGS) entry which is preliminary data.</text>
</comment>
<dbReference type="Pfam" id="PF00988">
    <property type="entry name" value="CPSase_sm_chain"/>
    <property type="match status" value="1"/>
</dbReference>
<keyword evidence="15" id="KW-1185">Reference proteome</keyword>
<keyword evidence="6" id="KW-0067">ATP-binding</keyword>
<proteinExistence type="inferred from homology"/>
<dbReference type="InterPro" id="IPR035686">
    <property type="entry name" value="CPSase_GATase1"/>
</dbReference>
<dbReference type="NCBIfam" id="NF009475">
    <property type="entry name" value="PRK12838.1"/>
    <property type="match status" value="1"/>
</dbReference>
<dbReference type="InterPro" id="IPR029062">
    <property type="entry name" value="Class_I_gatase-like"/>
</dbReference>
<dbReference type="Gene3D" id="3.40.50.20">
    <property type="match status" value="1"/>
</dbReference>
<keyword evidence="7" id="KW-0315">Glutamine amidotransferase</keyword>
<dbReference type="InterPro" id="IPR017926">
    <property type="entry name" value="GATASE"/>
</dbReference>
<dbReference type="InterPro" id="IPR006274">
    <property type="entry name" value="CarbamoylP_synth_ssu"/>
</dbReference>
<dbReference type="GO" id="GO:0004088">
    <property type="term" value="F:carbamoyl-phosphate synthase (glutamine-hydrolyzing) activity"/>
    <property type="evidence" value="ECO:0007669"/>
    <property type="project" value="UniProtKB-EC"/>
</dbReference>
<keyword evidence="4" id="KW-0436">Ligase</keyword>
<dbReference type="GO" id="GO:0006207">
    <property type="term" value="P:'de novo' pyrimidine nucleobase biosynthetic process"/>
    <property type="evidence" value="ECO:0007669"/>
    <property type="project" value="InterPro"/>
</dbReference>
<evidence type="ECO:0000259" key="13">
    <source>
        <dbReference type="SMART" id="SM01097"/>
    </source>
</evidence>
<dbReference type="Pfam" id="PF00117">
    <property type="entry name" value="GATase"/>
    <property type="match status" value="1"/>
</dbReference>
<dbReference type="EC" id="6.3.5.5" evidence="3"/>
<dbReference type="PANTHER" id="PTHR43418:SF7">
    <property type="entry name" value="CARBAMOYL-PHOSPHATE SYNTHASE SMALL CHAIN"/>
    <property type="match status" value="1"/>
</dbReference>
<evidence type="ECO:0000313" key="15">
    <source>
        <dbReference type="Proteomes" id="UP000770661"/>
    </source>
</evidence>
<dbReference type="PROSITE" id="PS51273">
    <property type="entry name" value="GATASE_TYPE_1"/>
    <property type="match status" value="1"/>
</dbReference>
<dbReference type="CDD" id="cd01744">
    <property type="entry name" value="GATase1_CPSase"/>
    <property type="match status" value="1"/>
</dbReference>
<dbReference type="Gene3D" id="3.40.50.880">
    <property type="match status" value="1"/>
</dbReference>
<comment type="pathway">
    <text evidence="1">Amino-acid biosynthesis; L-arginine biosynthesis; carbamoyl phosphate from bicarbonate: step 1/1.</text>
</comment>
<dbReference type="Proteomes" id="UP000770661">
    <property type="component" value="Unassembled WGS sequence"/>
</dbReference>
<dbReference type="PRINTS" id="PR00096">
    <property type="entry name" value="GATASE"/>
</dbReference>
<evidence type="ECO:0000256" key="1">
    <source>
        <dbReference type="ARBA" id="ARBA00005077"/>
    </source>
</evidence>
<sequence>MLLALDARVFQTGMVGYPEALTDPSYCGQLLVLTYPLVGNYGVPDTTTLDTHGLPRNVESRRVWVSGLVVGEVCEQPSHWASVSTLHEWLQAEGVCGIQGVDTRALTKKIREHGSLLGKIVVDGSDDPAFFDPNKVNLVNQVSIKEPRVYNPEGEMRVVVVDLGLKYNQLRCLLKRGACVTVVPWDHPLDPSQYDGLFLSNGPGDPQMCSTTVENLISVMAADTHKPIFGICLGHQLLSVAAGCTTYKMRYGNRGHNQPCVHEGSRRCFITSQNHGYAVDTASIPSQWASLFTNKNDESNEGIVHRSLPYFSVQFHPEHCAGPEDLEGLFDVFLEMVRQTSHGVTWDTCDLPATITSHLIYKPRPEVPQPETGKLPKKILLLGSGGLSIGQAGEFDYSGESRLLISYIIVCVCVCRGER</sequence>
<organism evidence="14 15">
    <name type="scientific">Chionoecetes opilio</name>
    <name type="common">Atlantic snow crab</name>
    <name type="synonym">Cancer opilio</name>
    <dbReference type="NCBI Taxonomy" id="41210"/>
    <lineage>
        <taxon>Eukaryota</taxon>
        <taxon>Metazoa</taxon>
        <taxon>Ecdysozoa</taxon>
        <taxon>Arthropoda</taxon>
        <taxon>Crustacea</taxon>
        <taxon>Multicrustacea</taxon>
        <taxon>Malacostraca</taxon>
        <taxon>Eumalacostraca</taxon>
        <taxon>Eucarida</taxon>
        <taxon>Decapoda</taxon>
        <taxon>Pleocyemata</taxon>
        <taxon>Brachyura</taxon>
        <taxon>Eubrachyura</taxon>
        <taxon>Majoidea</taxon>
        <taxon>Majidae</taxon>
        <taxon>Chionoecetes</taxon>
    </lineage>
</organism>
<dbReference type="AlphaFoldDB" id="A0A8J5CYG8"/>
<comment type="similarity">
    <text evidence="2">Belongs to the CarA family.</text>
</comment>
<protein>
    <recommendedName>
        <fullName evidence="9">Carbamoyl phosphate synthase arginine-specific small chain</fullName>
        <ecNumber evidence="3">6.3.5.5</ecNumber>
    </recommendedName>
    <alternativeName>
        <fullName evidence="10">Arginine-specific carbamoyl phosphate synthetase, glutamine chain</fullName>
    </alternativeName>
</protein>
<evidence type="ECO:0000256" key="6">
    <source>
        <dbReference type="ARBA" id="ARBA00022840"/>
    </source>
</evidence>
<evidence type="ECO:0000256" key="11">
    <source>
        <dbReference type="ARBA" id="ARBA00048816"/>
    </source>
</evidence>
<dbReference type="NCBIfam" id="TIGR01368">
    <property type="entry name" value="CPSaseIIsmall"/>
    <property type="match status" value="1"/>
</dbReference>
<evidence type="ECO:0000256" key="7">
    <source>
        <dbReference type="ARBA" id="ARBA00022962"/>
    </source>
</evidence>
<evidence type="ECO:0000256" key="8">
    <source>
        <dbReference type="ARBA" id="ARBA00044031"/>
    </source>
</evidence>
<evidence type="ECO:0000256" key="5">
    <source>
        <dbReference type="ARBA" id="ARBA00022741"/>
    </source>
</evidence>
<dbReference type="SMART" id="SM01097">
    <property type="entry name" value="CPSase_sm_chain"/>
    <property type="match status" value="1"/>
</dbReference>
<evidence type="ECO:0000256" key="2">
    <source>
        <dbReference type="ARBA" id="ARBA00007800"/>
    </source>
</evidence>
<dbReference type="PRINTS" id="PR00099">
    <property type="entry name" value="CPSGATASE"/>
</dbReference>
<dbReference type="PRINTS" id="PR00097">
    <property type="entry name" value="ANTSNTHASEII"/>
</dbReference>